<evidence type="ECO:0000313" key="4">
    <source>
        <dbReference type="EMBL" id="MFC4159539.1"/>
    </source>
</evidence>
<dbReference type="Pfam" id="PF02597">
    <property type="entry name" value="ThiS"/>
    <property type="match status" value="1"/>
</dbReference>
<protein>
    <recommendedName>
        <fullName evidence="3">Molybdopterin synthase sulfur carrier subunit</fullName>
    </recommendedName>
</protein>
<organism evidence="4 5">
    <name type="scientific">Chitinimonas lacunae</name>
    <dbReference type="NCBI Taxonomy" id="1963018"/>
    <lineage>
        <taxon>Bacteria</taxon>
        <taxon>Pseudomonadati</taxon>
        <taxon>Pseudomonadota</taxon>
        <taxon>Betaproteobacteria</taxon>
        <taxon>Neisseriales</taxon>
        <taxon>Chitinibacteraceae</taxon>
        <taxon>Chitinimonas</taxon>
    </lineage>
</organism>
<name>A0ABV8MQD0_9NEIS</name>
<evidence type="ECO:0000256" key="2">
    <source>
        <dbReference type="ARBA" id="ARBA00024200"/>
    </source>
</evidence>
<evidence type="ECO:0000256" key="1">
    <source>
        <dbReference type="ARBA" id="ARBA00022741"/>
    </source>
</evidence>
<dbReference type="CDD" id="cd00754">
    <property type="entry name" value="Ubl_MoaD"/>
    <property type="match status" value="1"/>
</dbReference>
<comment type="similarity">
    <text evidence="2">Belongs to the MoaD family.</text>
</comment>
<sequence length="84" mass="9276">MKTLHLLYFARLRERFGLERETVRCNDGTAAELIDRLIARGGAWREELASGRPFRIAIDHDLVAPDAPLCDGAEVAIFPPVTGG</sequence>
<evidence type="ECO:0000313" key="5">
    <source>
        <dbReference type="Proteomes" id="UP001595791"/>
    </source>
</evidence>
<dbReference type="Gene3D" id="3.10.20.30">
    <property type="match status" value="1"/>
</dbReference>
<gene>
    <name evidence="4" type="ORF">ACFOW7_09275</name>
</gene>
<keyword evidence="5" id="KW-1185">Reference proteome</keyword>
<dbReference type="PANTHER" id="PTHR33359">
    <property type="entry name" value="MOLYBDOPTERIN SYNTHASE SULFUR CARRIER SUBUNIT"/>
    <property type="match status" value="1"/>
</dbReference>
<dbReference type="Proteomes" id="UP001595791">
    <property type="component" value="Unassembled WGS sequence"/>
</dbReference>
<dbReference type="EMBL" id="JBHSBU010000001">
    <property type="protein sequence ID" value="MFC4159539.1"/>
    <property type="molecule type" value="Genomic_DNA"/>
</dbReference>
<dbReference type="InterPro" id="IPR044672">
    <property type="entry name" value="MOCS2A"/>
</dbReference>
<proteinExistence type="inferred from homology"/>
<accession>A0ABV8MQD0</accession>
<keyword evidence="1" id="KW-0547">Nucleotide-binding</keyword>
<dbReference type="RefSeq" id="WP_378163402.1">
    <property type="nucleotide sequence ID" value="NZ_JBHSBU010000001.1"/>
</dbReference>
<reference evidence="5" key="1">
    <citation type="journal article" date="2019" name="Int. J. Syst. Evol. Microbiol.">
        <title>The Global Catalogue of Microorganisms (GCM) 10K type strain sequencing project: providing services to taxonomists for standard genome sequencing and annotation.</title>
        <authorList>
            <consortium name="The Broad Institute Genomics Platform"/>
            <consortium name="The Broad Institute Genome Sequencing Center for Infectious Disease"/>
            <person name="Wu L."/>
            <person name="Ma J."/>
        </authorList>
    </citation>
    <scope>NUCLEOTIDE SEQUENCE [LARGE SCALE GENOMIC DNA]</scope>
    <source>
        <strain evidence="5">LMG 29894</strain>
    </source>
</reference>
<dbReference type="SUPFAM" id="SSF54285">
    <property type="entry name" value="MoaD/ThiS"/>
    <property type="match status" value="1"/>
</dbReference>
<dbReference type="InterPro" id="IPR012675">
    <property type="entry name" value="Beta-grasp_dom_sf"/>
</dbReference>
<dbReference type="InterPro" id="IPR016155">
    <property type="entry name" value="Mopterin_synth/thiamin_S_b"/>
</dbReference>
<dbReference type="InterPro" id="IPR003749">
    <property type="entry name" value="ThiS/MoaD-like"/>
</dbReference>
<evidence type="ECO:0000256" key="3">
    <source>
        <dbReference type="ARBA" id="ARBA00024247"/>
    </source>
</evidence>
<comment type="caution">
    <text evidence="4">The sequence shown here is derived from an EMBL/GenBank/DDBJ whole genome shotgun (WGS) entry which is preliminary data.</text>
</comment>
<dbReference type="PANTHER" id="PTHR33359:SF1">
    <property type="entry name" value="MOLYBDOPTERIN SYNTHASE SULFUR CARRIER SUBUNIT"/>
    <property type="match status" value="1"/>
</dbReference>